<reference evidence="8 9" key="1">
    <citation type="submission" date="2020-01" db="EMBL/GenBank/DDBJ databases">
        <title>A novel Bacillus sp. from Pasinler.</title>
        <authorList>
            <person name="Adiguzel A."/>
            <person name="Ay H."/>
            <person name="Baltaci M.O."/>
        </authorList>
    </citation>
    <scope>NUCLEOTIDE SEQUENCE [LARGE SCALE GENOMIC DNA]</scope>
    <source>
        <strain evidence="8 9">P1</strain>
    </source>
</reference>
<keyword evidence="4 6" id="KW-1133">Transmembrane helix</keyword>
<gene>
    <name evidence="8" type="ORF">GW534_06805</name>
</gene>
<dbReference type="Pfam" id="PF13567">
    <property type="entry name" value="DUF4131"/>
    <property type="match status" value="1"/>
</dbReference>
<feature type="transmembrane region" description="Helical" evidence="6">
    <location>
        <begin position="416"/>
        <end position="436"/>
    </location>
</feature>
<dbReference type="SUPFAM" id="SSF56281">
    <property type="entry name" value="Metallo-hydrolase/oxidoreductase"/>
    <property type="match status" value="1"/>
</dbReference>
<evidence type="ECO:0000256" key="4">
    <source>
        <dbReference type="ARBA" id="ARBA00022989"/>
    </source>
</evidence>
<feature type="transmembrane region" description="Helical" evidence="6">
    <location>
        <begin position="322"/>
        <end position="342"/>
    </location>
</feature>
<dbReference type="InterPro" id="IPR001279">
    <property type="entry name" value="Metallo-B-lactamas"/>
</dbReference>
<dbReference type="SMART" id="SM00849">
    <property type="entry name" value="Lactamase_B"/>
    <property type="match status" value="1"/>
</dbReference>
<dbReference type="InterPro" id="IPR035681">
    <property type="entry name" value="ComA-like_MBL"/>
</dbReference>
<dbReference type="Pfam" id="PF03772">
    <property type="entry name" value="Competence"/>
    <property type="match status" value="1"/>
</dbReference>
<dbReference type="NCBIfam" id="TIGR00361">
    <property type="entry name" value="ComEC_Rec2"/>
    <property type="match status" value="1"/>
</dbReference>
<dbReference type="InterPro" id="IPR025405">
    <property type="entry name" value="DUF4131"/>
</dbReference>
<organism evidence="8 9">
    <name type="scientific">Pallidibacillus pasinlerensis</name>
    <dbReference type="NCBI Taxonomy" id="2703818"/>
    <lineage>
        <taxon>Bacteria</taxon>
        <taxon>Bacillati</taxon>
        <taxon>Bacillota</taxon>
        <taxon>Bacilli</taxon>
        <taxon>Bacillales</taxon>
        <taxon>Bacillaceae</taxon>
        <taxon>Pallidibacillus</taxon>
    </lineage>
</organism>
<evidence type="ECO:0000256" key="2">
    <source>
        <dbReference type="ARBA" id="ARBA00022475"/>
    </source>
</evidence>
<evidence type="ECO:0000256" key="6">
    <source>
        <dbReference type="SAM" id="Phobius"/>
    </source>
</evidence>
<proteinExistence type="predicted"/>
<dbReference type="Proteomes" id="UP000743899">
    <property type="component" value="Unassembled WGS sequence"/>
</dbReference>
<keyword evidence="9" id="KW-1185">Reference proteome</keyword>
<keyword evidence="2" id="KW-1003">Cell membrane</keyword>
<evidence type="ECO:0000313" key="8">
    <source>
        <dbReference type="EMBL" id="NCU17474.1"/>
    </source>
</evidence>
<dbReference type="Gene3D" id="3.60.15.10">
    <property type="entry name" value="Ribonuclease Z/Hydroxyacylglutathione hydrolase-like"/>
    <property type="match status" value="1"/>
</dbReference>
<feature type="transmembrane region" description="Helical" evidence="6">
    <location>
        <begin position="283"/>
        <end position="310"/>
    </location>
</feature>
<evidence type="ECO:0000256" key="3">
    <source>
        <dbReference type="ARBA" id="ARBA00022692"/>
    </source>
</evidence>
<dbReference type="EMBL" id="JAACYS010000023">
    <property type="protein sequence ID" value="NCU17474.1"/>
    <property type="molecule type" value="Genomic_DNA"/>
</dbReference>
<dbReference type="InterPro" id="IPR004797">
    <property type="entry name" value="Competence_ComEC/Rec2"/>
</dbReference>
<dbReference type="PANTHER" id="PTHR30619:SF1">
    <property type="entry name" value="RECOMBINATION PROTEIN 2"/>
    <property type="match status" value="1"/>
</dbReference>
<feature type="transmembrane region" description="Helical" evidence="6">
    <location>
        <begin position="448"/>
        <end position="467"/>
    </location>
</feature>
<evidence type="ECO:0000256" key="1">
    <source>
        <dbReference type="ARBA" id="ARBA00004651"/>
    </source>
</evidence>
<feature type="transmembrane region" description="Helical" evidence="6">
    <location>
        <begin position="375"/>
        <end position="396"/>
    </location>
</feature>
<accession>A0ABX0A651</accession>
<dbReference type="InterPro" id="IPR052159">
    <property type="entry name" value="Competence_DNA_uptake"/>
</dbReference>
<keyword evidence="3 6" id="KW-0812">Transmembrane</keyword>
<keyword evidence="5 6" id="KW-0472">Membrane</keyword>
<feature type="transmembrane region" description="Helical" evidence="6">
    <location>
        <begin position="234"/>
        <end position="263"/>
    </location>
</feature>
<sequence length="738" mass="84865">MALLFFYIIHRKLQKSFYIVLASFFLMFFCFHWRFEKEIPPPPEEVQALFIQFADYPKFDGNKLSGTVVRQQGEKLAFTYYMKTKDEKDRLQHMLEPGVYCQVQGIFELPPEPRNPNAFNYRQFLQTQKIYYLLKVERISNCFLQDKTLYQKLLDFRRSGIESINLHFPEHIAPFINALLFGHDENMDQSVEEAYQKLGLSHLLAISGLHVGIIIACLYYVLLKFGITRERVRLILLLFLPIYAVLGGAAPSVTRSVFMAWLILFLSKWRMILNSLDALSISFIIFILINPFIIYHVGFQLSYTVTAGLLLSRAILQEIHGFLKSGIAISLISQIVSLPILLTSFYEFSLISFLLNIIYVPLYSIFILPLSFLTYIIILLFPKLSGLFVSILTVLLEYPNDFAVWMNGFDLFTIVLGKPPTSIFILFFISIIICFIFYEKDKFAKKKLLLLTIFLCPFILQILFVKFSPVGEVTIIDVGQGDCIFIRMPLNKGNYLIDTGGVLQFPQEDWEKREKPFDPGESIVVPFLKSKGITKLDRLILTHGDIDHVGSSAALFNHFHIGELVVGQTMEKSIAEQEVIKLAKENNTKVTYAFDGMYWTKGKNQFYILAPEKNMKASNNASIVVYAKLGKKKWLFTGDLEKEGEELLIQKYPNLQVDILKAGHHGSNTSTTEPFLNAIQPEIAVISAGENNRYGHPHQEVIDRLKDYKIKTFRTDKHGAVTYFYLFEIEKLSTMLEE</sequence>
<dbReference type="NCBIfam" id="TIGR00360">
    <property type="entry name" value="ComEC_N-term"/>
    <property type="match status" value="1"/>
</dbReference>
<feature type="transmembrane region" description="Helical" evidence="6">
    <location>
        <begin position="16"/>
        <end position="35"/>
    </location>
</feature>
<dbReference type="InterPro" id="IPR036866">
    <property type="entry name" value="RibonucZ/Hydroxyglut_hydro"/>
</dbReference>
<feature type="transmembrane region" description="Helical" evidence="6">
    <location>
        <begin position="348"/>
        <end position="368"/>
    </location>
</feature>
<evidence type="ECO:0000259" key="7">
    <source>
        <dbReference type="SMART" id="SM00849"/>
    </source>
</evidence>
<evidence type="ECO:0000256" key="5">
    <source>
        <dbReference type="ARBA" id="ARBA00023136"/>
    </source>
</evidence>
<feature type="transmembrane region" description="Helical" evidence="6">
    <location>
        <begin position="200"/>
        <end position="222"/>
    </location>
</feature>
<dbReference type="PANTHER" id="PTHR30619">
    <property type="entry name" value="DNA INTERNALIZATION/COMPETENCE PROTEIN COMEC/REC2"/>
    <property type="match status" value="1"/>
</dbReference>
<dbReference type="CDD" id="cd07731">
    <property type="entry name" value="ComA-like_MBL-fold"/>
    <property type="match status" value="1"/>
</dbReference>
<name>A0ABX0A651_9BACI</name>
<feature type="domain" description="Metallo-beta-lactamase" evidence="7">
    <location>
        <begin position="480"/>
        <end position="690"/>
    </location>
</feature>
<comment type="subcellular location">
    <subcellularLocation>
        <location evidence="1">Cell membrane</location>
        <topology evidence="1">Multi-pass membrane protein</topology>
    </subcellularLocation>
</comment>
<comment type="caution">
    <text evidence="8">The sequence shown here is derived from an EMBL/GenBank/DDBJ whole genome shotgun (WGS) entry which is preliminary data.</text>
</comment>
<dbReference type="InterPro" id="IPR004477">
    <property type="entry name" value="ComEC_N"/>
</dbReference>
<evidence type="ECO:0000313" key="9">
    <source>
        <dbReference type="Proteomes" id="UP000743899"/>
    </source>
</evidence>
<dbReference type="Pfam" id="PF00753">
    <property type="entry name" value="Lactamase_B"/>
    <property type="match status" value="1"/>
</dbReference>
<protein>
    <submittedName>
        <fullName evidence="8">DNA internalization-related competence protein ComEC/Rec2</fullName>
    </submittedName>
</protein>